<keyword evidence="2" id="KW-1133">Transmembrane helix</keyword>
<sequence length="82" mass="9210">MPNFSELIKKGASSGSDTRYSLRDQDAIRRNFIVFLAITATVLLMYMSLFSLNGSLDQTTSLTYIIETAVWIVYGILHFPKG</sequence>
<evidence type="ECO:0000256" key="2">
    <source>
        <dbReference type="SAM" id="Phobius"/>
    </source>
</evidence>
<dbReference type="EMBL" id="CP090978">
    <property type="protein sequence ID" value="UJF32759.1"/>
    <property type="molecule type" value="Genomic_DNA"/>
</dbReference>
<protein>
    <submittedName>
        <fullName evidence="3">Uncharacterized protein</fullName>
    </submittedName>
</protein>
<organism evidence="3 4">
    <name type="scientific">Paenibacillus hexagrammi</name>
    <dbReference type="NCBI Taxonomy" id="2908839"/>
    <lineage>
        <taxon>Bacteria</taxon>
        <taxon>Bacillati</taxon>
        <taxon>Bacillota</taxon>
        <taxon>Bacilli</taxon>
        <taxon>Bacillales</taxon>
        <taxon>Paenibacillaceae</taxon>
        <taxon>Paenibacillus</taxon>
    </lineage>
</organism>
<keyword evidence="2" id="KW-0472">Membrane</keyword>
<evidence type="ECO:0000256" key="1">
    <source>
        <dbReference type="SAM" id="MobiDB-lite"/>
    </source>
</evidence>
<feature type="transmembrane region" description="Helical" evidence="2">
    <location>
        <begin position="61"/>
        <end position="79"/>
    </location>
</feature>
<gene>
    <name evidence="3" type="ORF">L0M14_24730</name>
</gene>
<proteinExistence type="predicted"/>
<reference evidence="3 4" key="1">
    <citation type="journal article" date="2024" name="Int. J. Syst. Evol. Microbiol.">
        <title>Paenibacillus hexagrammi sp. nov., a novel bacterium isolated from the gut content of Hexagrammos agrammus.</title>
        <authorList>
            <person name="Jung H.K."/>
            <person name="Kim D.G."/>
            <person name="Zin H."/>
            <person name="Park J."/>
            <person name="Jung H."/>
            <person name="Kim Y.O."/>
            <person name="Kong H.J."/>
            <person name="Kim J.W."/>
            <person name="Kim Y.S."/>
        </authorList>
    </citation>
    <scope>NUCLEOTIDE SEQUENCE [LARGE SCALE GENOMIC DNA]</scope>
    <source>
        <strain evidence="3 4">YPD9-1</strain>
    </source>
</reference>
<keyword evidence="4" id="KW-1185">Reference proteome</keyword>
<dbReference type="RefSeq" id="WP_235119102.1">
    <property type="nucleotide sequence ID" value="NZ_CP090978.1"/>
</dbReference>
<name>A0ABY3SFH7_9BACL</name>
<feature type="region of interest" description="Disordered" evidence="1">
    <location>
        <begin position="1"/>
        <end position="20"/>
    </location>
</feature>
<dbReference type="Proteomes" id="UP001649230">
    <property type="component" value="Chromosome"/>
</dbReference>
<keyword evidence="2" id="KW-0812">Transmembrane</keyword>
<accession>A0ABY3SFH7</accession>
<evidence type="ECO:0000313" key="4">
    <source>
        <dbReference type="Proteomes" id="UP001649230"/>
    </source>
</evidence>
<feature type="transmembrane region" description="Helical" evidence="2">
    <location>
        <begin position="32"/>
        <end position="49"/>
    </location>
</feature>
<evidence type="ECO:0000313" key="3">
    <source>
        <dbReference type="EMBL" id="UJF32759.1"/>
    </source>
</evidence>